<evidence type="ECO:0000313" key="3">
    <source>
        <dbReference type="EMBL" id="ABP71946.1"/>
    </source>
</evidence>
<dbReference type="EMBL" id="CP000661">
    <property type="protein sequence ID" value="ABP71946.1"/>
    <property type="molecule type" value="Genomic_DNA"/>
</dbReference>
<dbReference type="PANTHER" id="PTHR35604:SF2">
    <property type="entry name" value="TRANSPOSASE INSH FOR INSERTION SEQUENCE ELEMENT IS5A-RELATED"/>
    <property type="match status" value="1"/>
</dbReference>
<organism evidence="3">
    <name type="scientific">Cereibacter sphaeroides (strain ATCC 17025 / ATH 2.4.3)</name>
    <name type="common">Rhodobacter sphaeroides</name>
    <dbReference type="NCBI Taxonomy" id="349102"/>
    <lineage>
        <taxon>Bacteria</taxon>
        <taxon>Pseudomonadati</taxon>
        <taxon>Pseudomonadota</taxon>
        <taxon>Alphaproteobacteria</taxon>
        <taxon>Rhodobacterales</taxon>
        <taxon>Paracoccaceae</taxon>
        <taxon>Cereibacter</taxon>
    </lineage>
</organism>
<dbReference type="STRING" id="349102.Rsph17025_3062"/>
<proteinExistence type="predicted"/>
<dbReference type="Pfam" id="PF05598">
    <property type="entry name" value="DUF772"/>
    <property type="match status" value="1"/>
</dbReference>
<evidence type="ECO:0000259" key="2">
    <source>
        <dbReference type="Pfam" id="PF05598"/>
    </source>
</evidence>
<gene>
    <name evidence="3" type="ordered locus">Rsph17025_3062</name>
</gene>
<protein>
    <submittedName>
        <fullName evidence="3">Transposase and inactivated derivatives-like protein</fullName>
    </submittedName>
</protein>
<feature type="region of interest" description="Disordered" evidence="1">
    <location>
        <begin position="105"/>
        <end position="137"/>
    </location>
</feature>
<feature type="region of interest" description="Disordered" evidence="1">
    <location>
        <begin position="155"/>
        <end position="186"/>
    </location>
</feature>
<dbReference type="AlphaFoldDB" id="A4WX32"/>
<dbReference type="eggNOG" id="COG3039">
    <property type="taxonomic scope" value="Bacteria"/>
</dbReference>
<feature type="compositionally biased region" description="Low complexity" evidence="1">
    <location>
        <begin position="177"/>
        <end position="186"/>
    </location>
</feature>
<evidence type="ECO:0000256" key="1">
    <source>
        <dbReference type="SAM" id="MobiDB-lite"/>
    </source>
</evidence>
<dbReference type="HOGENOM" id="CLU_1453368_0_0_5"/>
<accession>A4WX32</accession>
<reference evidence="3" key="1">
    <citation type="submission" date="2007-04" db="EMBL/GenBank/DDBJ databases">
        <title>Complete sequence of chromosome of Rhodobacter sphaeroides ATCC 17025.</title>
        <authorList>
            <consortium name="US DOE Joint Genome Institute"/>
            <person name="Copeland A."/>
            <person name="Lucas S."/>
            <person name="Lapidus A."/>
            <person name="Barry K."/>
            <person name="Detter J.C."/>
            <person name="Glavina del Rio T."/>
            <person name="Hammon N."/>
            <person name="Israni S."/>
            <person name="Dalin E."/>
            <person name="Tice H."/>
            <person name="Pitluck S."/>
            <person name="Chertkov O."/>
            <person name="Brettin T."/>
            <person name="Bruce D."/>
            <person name="Han C."/>
            <person name="Schmutz J."/>
            <person name="Larimer F."/>
            <person name="Land M."/>
            <person name="Hauser L."/>
            <person name="Kyrpides N."/>
            <person name="Kim E."/>
            <person name="Richardson P."/>
            <person name="Mackenzie C."/>
            <person name="Choudhary M."/>
            <person name="Donohue T.J."/>
            <person name="Kaplan S."/>
        </authorList>
    </citation>
    <scope>NUCLEOTIDE SEQUENCE [LARGE SCALE GENOMIC DNA]</scope>
    <source>
        <strain evidence="3">ATCC 17025</strain>
    </source>
</reference>
<dbReference type="InterPro" id="IPR008490">
    <property type="entry name" value="Transposase_InsH_N"/>
</dbReference>
<dbReference type="KEGG" id="rsq:Rsph17025_3062"/>
<feature type="domain" description="Transposase InsH N-terminal" evidence="2">
    <location>
        <begin position="16"/>
        <end position="100"/>
    </location>
</feature>
<sequence>MRGTDETSGSLFSYVDLEERIPARHPLRKIRRVVNDAPVSMNAEFDRLYAADGRPSIAPERLLRASLIQILFSVRSERQLMEQMQYNLLFRWFVGLGIDDAGLGGHGVQQEPRPAADDGYRAEVPGGDPRSSRDRAAPVGRAFLGRWDAHQGLGVGEELPAKAGAGSGRARRRSRRSASPSALCRS</sequence>
<dbReference type="PANTHER" id="PTHR35604">
    <property type="entry name" value="TRANSPOSASE INSH FOR INSERTION SEQUENCE ELEMENT IS5A-RELATED"/>
    <property type="match status" value="1"/>
</dbReference>
<name>A4WX32_CERS5</name>